<dbReference type="PANTHER" id="PTHR34365:SF7">
    <property type="entry name" value="GLYCINE-RICH DOMAIN-CONTAINING PROTEIN 1"/>
    <property type="match status" value="1"/>
</dbReference>
<name>A0A0D7BFL3_9AGAR</name>
<accession>A0A0D7BFL3</accession>
<dbReference type="Pfam" id="PF07173">
    <property type="entry name" value="GRDP-like"/>
    <property type="match status" value="1"/>
</dbReference>
<organism evidence="2 3">
    <name type="scientific">Cylindrobasidium torrendii FP15055 ss-10</name>
    <dbReference type="NCBI Taxonomy" id="1314674"/>
    <lineage>
        <taxon>Eukaryota</taxon>
        <taxon>Fungi</taxon>
        <taxon>Dikarya</taxon>
        <taxon>Basidiomycota</taxon>
        <taxon>Agaricomycotina</taxon>
        <taxon>Agaricomycetes</taxon>
        <taxon>Agaricomycetidae</taxon>
        <taxon>Agaricales</taxon>
        <taxon>Marasmiineae</taxon>
        <taxon>Physalacriaceae</taxon>
        <taxon>Cylindrobasidium</taxon>
    </lineage>
</organism>
<evidence type="ECO:0000313" key="2">
    <source>
        <dbReference type="EMBL" id="KIY68411.1"/>
    </source>
</evidence>
<dbReference type="STRING" id="1314674.A0A0D7BFL3"/>
<dbReference type="PANTHER" id="PTHR34365">
    <property type="entry name" value="ENOLASE (DUF1399)"/>
    <property type="match status" value="1"/>
</dbReference>
<gene>
    <name evidence="2" type="ORF">CYLTODRAFT_374384</name>
</gene>
<sequence>MEYDQAPLPRYSTHPRAEPDVPPPLYYSKIGTKVLPQPLVSIPELKAHLRLLNGFAVMRKAVEEASPASLGFPDRQVITGDIDNERKWTLFVALAVERFELYVMSLSPTTVYLPPLDVFMVWHAYRLNPLRYAEDAALVPALSILMGAGSTLLYDLPLAAMQLTYPSQSNAATWTAKTGLPFDPIDSAAMFKTRYRSLQCPRCTSYCQAPYLDASGQGHGYLQKDFQHDCPNCGFGITKDTLAMVQKLKDLTGDTYLRTTLYSTMAPPDPGRAMAIKTNCISTRKLRPKKGSTTDAWIQKILERHKYDPARVTTAMSKFISGRDKKRPIMMMRRVASAYVDDKMFSLDLVGAVLRQASFVGKMVGLGWTAPAFSADPDETVLLHTIARYHAFLDLMQSSPASFFVPTLDIDLAWHTHQLKSAQYENDCWVYVGRFVDHNDRVEEDKLSNAFDITCRAWESRFHVQYTHCGCPVPGEKLHKRISRLLTGAKEPTSELVPPDRSDLRAATHPSDHNAVLLMSHQKRTEAARTRRLAKREERYGREDEEIRRGRLDETARVRRHGHDPAFIAAVPLVYMGTTSVGCVATGGHVVSCGSGGSGGCGASGCSAACAGAPNGGCGGGGCGGSGAGGCGGGGSGGCGGGGGGGCGGGGGGGGGGCGGGGGGGGGGC</sequence>
<dbReference type="InterPro" id="IPR009836">
    <property type="entry name" value="GRDP-like"/>
</dbReference>
<proteinExistence type="predicted"/>
<protein>
    <submittedName>
        <fullName evidence="2">Uncharacterized protein</fullName>
    </submittedName>
</protein>
<keyword evidence="3" id="KW-1185">Reference proteome</keyword>
<feature type="region of interest" description="Disordered" evidence="1">
    <location>
        <begin position="1"/>
        <end position="20"/>
    </location>
</feature>
<reference evidence="2 3" key="1">
    <citation type="journal article" date="2015" name="Fungal Genet. Biol.">
        <title>Evolution of novel wood decay mechanisms in Agaricales revealed by the genome sequences of Fistulina hepatica and Cylindrobasidium torrendii.</title>
        <authorList>
            <person name="Floudas D."/>
            <person name="Held B.W."/>
            <person name="Riley R."/>
            <person name="Nagy L.G."/>
            <person name="Koehler G."/>
            <person name="Ransdell A.S."/>
            <person name="Younus H."/>
            <person name="Chow J."/>
            <person name="Chiniquy J."/>
            <person name="Lipzen A."/>
            <person name="Tritt A."/>
            <person name="Sun H."/>
            <person name="Haridas S."/>
            <person name="LaButti K."/>
            <person name="Ohm R.A."/>
            <person name="Kues U."/>
            <person name="Blanchette R.A."/>
            <person name="Grigoriev I.V."/>
            <person name="Minto R.E."/>
            <person name="Hibbett D.S."/>
        </authorList>
    </citation>
    <scope>NUCLEOTIDE SEQUENCE [LARGE SCALE GENOMIC DNA]</scope>
    <source>
        <strain evidence="2 3">FP15055 ss-10</strain>
    </source>
</reference>
<evidence type="ECO:0000256" key="1">
    <source>
        <dbReference type="SAM" id="MobiDB-lite"/>
    </source>
</evidence>
<dbReference type="AlphaFoldDB" id="A0A0D7BFL3"/>
<evidence type="ECO:0000313" key="3">
    <source>
        <dbReference type="Proteomes" id="UP000054007"/>
    </source>
</evidence>
<dbReference type="EMBL" id="KN880503">
    <property type="protein sequence ID" value="KIY68411.1"/>
    <property type="molecule type" value="Genomic_DNA"/>
</dbReference>
<dbReference type="Proteomes" id="UP000054007">
    <property type="component" value="Unassembled WGS sequence"/>
</dbReference>
<dbReference type="OrthoDB" id="2684236at2759"/>